<feature type="compositionally biased region" description="Basic and acidic residues" evidence="1">
    <location>
        <begin position="1"/>
        <end position="10"/>
    </location>
</feature>
<evidence type="ECO:0000256" key="1">
    <source>
        <dbReference type="SAM" id="MobiDB-lite"/>
    </source>
</evidence>
<dbReference type="Proteomes" id="UP001270362">
    <property type="component" value="Unassembled WGS sequence"/>
</dbReference>
<proteinExistence type="predicted"/>
<reference evidence="2" key="2">
    <citation type="submission" date="2023-06" db="EMBL/GenBank/DDBJ databases">
        <authorList>
            <consortium name="Lawrence Berkeley National Laboratory"/>
            <person name="Haridas S."/>
            <person name="Hensen N."/>
            <person name="Bonometti L."/>
            <person name="Westerberg I."/>
            <person name="Brannstrom I.O."/>
            <person name="Guillou S."/>
            <person name="Cros-Aarteil S."/>
            <person name="Calhoun S."/>
            <person name="Kuo A."/>
            <person name="Mondo S."/>
            <person name="Pangilinan J."/>
            <person name="Riley R."/>
            <person name="Labutti K."/>
            <person name="Andreopoulos B."/>
            <person name="Lipzen A."/>
            <person name="Chen C."/>
            <person name="Yanf M."/>
            <person name="Daum C."/>
            <person name="Ng V."/>
            <person name="Clum A."/>
            <person name="Steindorff A."/>
            <person name="Ohm R."/>
            <person name="Martin F."/>
            <person name="Silar P."/>
            <person name="Natvig D."/>
            <person name="Lalanne C."/>
            <person name="Gautier V."/>
            <person name="Ament-Velasquez S.L."/>
            <person name="Kruys A."/>
            <person name="Hutchinson M.I."/>
            <person name="Powell A.J."/>
            <person name="Barry K."/>
            <person name="Miller A.N."/>
            <person name="Grigoriev I.V."/>
            <person name="Debuchy R."/>
            <person name="Gladieux P."/>
            <person name="Thoren M.H."/>
            <person name="Johannesson H."/>
        </authorList>
    </citation>
    <scope>NUCLEOTIDE SEQUENCE</scope>
    <source>
        <strain evidence="2">CBS 314.62</strain>
    </source>
</reference>
<name>A0AAE0X1B1_9PEZI</name>
<comment type="caution">
    <text evidence="2">The sequence shown here is derived from an EMBL/GenBank/DDBJ whole genome shotgun (WGS) entry which is preliminary data.</text>
</comment>
<dbReference type="AlphaFoldDB" id="A0AAE0X1B1"/>
<gene>
    <name evidence="2" type="ORF">B0T22DRAFT_288369</name>
</gene>
<accession>A0AAE0X1B1</accession>
<evidence type="ECO:0000313" key="2">
    <source>
        <dbReference type="EMBL" id="KAK3682565.1"/>
    </source>
</evidence>
<evidence type="ECO:0000313" key="3">
    <source>
        <dbReference type="Proteomes" id="UP001270362"/>
    </source>
</evidence>
<dbReference type="EMBL" id="JAULSO010000005">
    <property type="protein sequence ID" value="KAK3682565.1"/>
    <property type="molecule type" value="Genomic_DNA"/>
</dbReference>
<keyword evidence="3" id="KW-1185">Reference proteome</keyword>
<sequence>MSLLGGERDAQRRRRIGRPPNAPRPPLPENPIQIAPRPQSRRNSNGVAEDPAHEDTESGQHSYPTPLVAAQAAQAAPYISEAAQPISPAAMSARIHRGSRRGRGPRRINLNQLAADEVSTEVTLLTADGDWVTLPSALISPHYPQCFMPVRTAELLGHRPRDLMGANVETFVTPRGRIQSTRAVVLWFELQQLQLPQSLVPMPVLDGDDPGVSIILGRPFIEWYFGPYWAPSQYVEPDVALSLYNGDFISPEIYDESTFLPMPIGDEMAGVDMAERYNMPAM</sequence>
<feature type="compositionally biased region" description="Pro residues" evidence="1">
    <location>
        <begin position="20"/>
        <end position="29"/>
    </location>
</feature>
<organism evidence="2 3">
    <name type="scientific">Podospora appendiculata</name>
    <dbReference type="NCBI Taxonomy" id="314037"/>
    <lineage>
        <taxon>Eukaryota</taxon>
        <taxon>Fungi</taxon>
        <taxon>Dikarya</taxon>
        <taxon>Ascomycota</taxon>
        <taxon>Pezizomycotina</taxon>
        <taxon>Sordariomycetes</taxon>
        <taxon>Sordariomycetidae</taxon>
        <taxon>Sordariales</taxon>
        <taxon>Podosporaceae</taxon>
        <taxon>Podospora</taxon>
    </lineage>
</organism>
<protein>
    <submittedName>
        <fullName evidence="2">Uncharacterized protein</fullName>
    </submittedName>
</protein>
<feature type="region of interest" description="Disordered" evidence="1">
    <location>
        <begin position="1"/>
        <end position="63"/>
    </location>
</feature>
<reference evidence="2" key="1">
    <citation type="journal article" date="2023" name="Mol. Phylogenet. Evol.">
        <title>Genome-scale phylogeny and comparative genomics of the fungal order Sordariales.</title>
        <authorList>
            <person name="Hensen N."/>
            <person name="Bonometti L."/>
            <person name="Westerberg I."/>
            <person name="Brannstrom I.O."/>
            <person name="Guillou S."/>
            <person name="Cros-Aarteil S."/>
            <person name="Calhoun S."/>
            <person name="Haridas S."/>
            <person name="Kuo A."/>
            <person name="Mondo S."/>
            <person name="Pangilinan J."/>
            <person name="Riley R."/>
            <person name="LaButti K."/>
            <person name="Andreopoulos B."/>
            <person name="Lipzen A."/>
            <person name="Chen C."/>
            <person name="Yan M."/>
            <person name="Daum C."/>
            <person name="Ng V."/>
            <person name="Clum A."/>
            <person name="Steindorff A."/>
            <person name="Ohm R.A."/>
            <person name="Martin F."/>
            <person name="Silar P."/>
            <person name="Natvig D.O."/>
            <person name="Lalanne C."/>
            <person name="Gautier V."/>
            <person name="Ament-Velasquez S.L."/>
            <person name="Kruys A."/>
            <person name="Hutchinson M.I."/>
            <person name="Powell A.J."/>
            <person name="Barry K."/>
            <person name="Miller A.N."/>
            <person name="Grigoriev I.V."/>
            <person name="Debuchy R."/>
            <person name="Gladieux P."/>
            <person name="Hiltunen Thoren M."/>
            <person name="Johannesson H."/>
        </authorList>
    </citation>
    <scope>NUCLEOTIDE SEQUENCE</scope>
    <source>
        <strain evidence="2">CBS 314.62</strain>
    </source>
</reference>